<accession>A0AAU9M0J7</accession>
<name>A0AAU9M0J7_9ASTR</name>
<feature type="region of interest" description="Disordered" evidence="1">
    <location>
        <begin position="172"/>
        <end position="232"/>
    </location>
</feature>
<feature type="compositionally biased region" description="Polar residues" evidence="1">
    <location>
        <begin position="219"/>
        <end position="232"/>
    </location>
</feature>
<evidence type="ECO:0000313" key="2">
    <source>
        <dbReference type="EMBL" id="CAH1418188.1"/>
    </source>
</evidence>
<evidence type="ECO:0000256" key="1">
    <source>
        <dbReference type="SAM" id="MobiDB-lite"/>
    </source>
</evidence>
<keyword evidence="3" id="KW-1185">Reference proteome</keyword>
<organism evidence="2 3">
    <name type="scientific">Lactuca virosa</name>
    <dbReference type="NCBI Taxonomy" id="75947"/>
    <lineage>
        <taxon>Eukaryota</taxon>
        <taxon>Viridiplantae</taxon>
        <taxon>Streptophyta</taxon>
        <taxon>Embryophyta</taxon>
        <taxon>Tracheophyta</taxon>
        <taxon>Spermatophyta</taxon>
        <taxon>Magnoliopsida</taxon>
        <taxon>eudicotyledons</taxon>
        <taxon>Gunneridae</taxon>
        <taxon>Pentapetalae</taxon>
        <taxon>asterids</taxon>
        <taxon>campanulids</taxon>
        <taxon>Asterales</taxon>
        <taxon>Asteraceae</taxon>
        <taxon>Cichorioideae</taxon>
        <taxon>Cichorieae</taxon>
        <taxon>Lactucinae</taxon>
        <taxon>Lactuca</taxon>
    </lineage>
</organism>
<protein>
    <submittedName>
        <fullName evidence="2">Uncharacterized protein</fullName>
    </submittedName>
</protein>
<reference evidence="2 3" key="1">
    <citation type="submission" date="2022-01" db="EMBL/GenBank/DDBJ databases">
        <authorList>
            <person name="Xiong W."/>
            <person name="Schranz E."/>
        </authorList>
    </citation>
    <scope>NUCLEOTIDE SEQUENCE [LARGE SCALE GENOMIC DNA]</scope>
</reference>
<dbReference type="EMBL" id="CAKMRJ010000113">
    <property type="protein sequence ID" value="CAH1418188.1"/>
    <property type="molecule type" value="Genomic_DNA"/>
</dbReference>
<feature type="compositionally biased region" description="Basic and acidic residues" evidence="1">
    <location>
        <begin position="184"/>
        <end position="197"/>
    </location>
</feature>
<evidence type="ECO:0000313" key="3">
    <source>
        <dbReference type="Proteomes" id="UP001157418"/>
    </source>
</evidence>
<gene>
    <name evidence="2" type="ORF">LVIROSA_LOCUS5800</name>
</gene>
<comment type="caution">
    <text evidence="2">The sequence shown here is derived from an EMBL/GenBank/DDBJ whole genome shotgun (WGS) entry which is preliminary data.</text>
</comment>
<dbReference type="Proteomes" id="UP001157418">
    <property type="component" value="Unassembled WGS sequence"/>
</dbReference>
<feature type="region of interest" description="Disordered" evidence="1">
    <location>
        <begin position="117"/>
        <end position="142"/>
    </location>
</feature>
<proteinExistence type="predicted"/>
<sequence>MDENQAFPKVDVHYNGTFMPNPLLYFAPEVLRLNEDANEFVFSDFIKYVEKLIDFQCKHVYFCIPEVKLSKRLQTLQNEYDYSEFLEVTKAHRHVDVYIDHDNEPIFEWIEKEEPDREELEYSEEDVDSVLEDDENCEHEEDDSVISGKRIFKITYNDKFLNKLCPIVDTDEEEDDNELPTVYPRHDATQEWRKMKPELGPSEEGPSKPRKNSNEKNCHSQAGPSTPIHVNQNPMTQEHVNQEPVIHENIHVNQVPVNQDPMNQVPVNQVHMNLGVRVPKSLGVRARKPS</sequence>
<dbReference type="AlphaFoldDB" id="A0AAU9M0J7"/>